<keyword evidence="1" id="KW-0597">Phosphoprotein</keyword>
<evidence type="ECO:0000259" key="2">
    <source>
        <dbReference type="PROSITE" id="PS50110"/>
    </source>
</evidence>
<evidence type="ECO:0000313" key="4">
    <source>
        <dbReference type="Proteomes" id="UP000326509"/>
    </source>
</evidence>
<keyword evidence="4" id="KW-1185">Reference proteome</keyword>
<dbReference type="GO" id="GO:0000160">
    <property type="term" value="P:phosphorelay signal transduction system"/>
    <property type="evidence" value="ECO:0007669"/>
    <property type="project" value="InterPro"/>
</dbReference>
<evidence type="ECO:0000313" key="3">
    <source>
        <dbReference type="EMBL" id="GER59113.1"/>
    </source>
</evidence>
<gene>
    <name evidence="3" type="ORF">ULMA_12210</name>
</gene>
<dbReference type="PANTHER" id="PTHR44520">
    <property type="entry name" value="RESPONSE REGULATOR RCP1-RELATED"/>
    <property type="match status" value="1"/>
</dbReference>
<dbReference type="Gene3D" id="3.40.50.2300">
    <property type="match status" value="1"/>
</dbReference>
<dbReference type="InterPro" id="IPR001789">
    <property type="entry name" value="Sig_transdc_resp-reg_receiver"/>
</dbReference>
<dbReference type="Pfam" id="PF00072">
    <property type="entry name" value="Response_reg"/>
    <property type="match status" value="1"/>
</dbReference>
<dbReference type="SUPFAM" id="SSF52172">
    <property type="entry name" value="CheY-like"/>
    <property type="match status" value="1"/>
</dbReference>
<feature type="domain" description="Response regulatory" evidence="2">
    <location>
        <begin position="7"/>
        <end position="134"/>
    </location>
</feature>
<reference evidence="3 4" key="1">
    <citation type="submission" date="2019-08" db="EMBL/GenBank/DDBJ databases">
        <title>Draft genome sequence of Ulvibacter marinus type strain NBRC 109484.</title>
        <authorList>
            <person name="Kawano K."/>
            <person name="Ushijima N."/>
            <person name="Kihara M."/>
            <person name="Itoh H."/>
        </authorList>
    </citation>
    <scope>NUCLEOTIDE SEQUENCE [LARGE SCALE GENOMIC DNA]</scope>
    <source>
        <strain evidence="3 4">NBRC 109484</strain>
    </source>
</reference>
<dbReference type="PROSITE" id="PS50110">
    <property type="entry name" value="RESPONSE_REGULATORY"/>
    <property type="match status" value="1"/>
</dbReference>
<dbReference type="Proteomes" id="UP000326509">
    <property type="component" value="Unassembled WGS sequence"/>
</dbReference>
<dbReference type="SMART" id="SM00448">
    <property type="entry name" value="REC"/>
    <property type="match status" value="1"/>
</dbReference>
<organism evidence="3 4">
    <name type="scientific">Patiriisocius marinus</name>
    <dbReference type="NCBI Taxonomy" id="1397112"/>
    <lineage>
        <taxon>Bacteria</taxon>
        <taxon>Pseudomonadati</taxon>
        <taxon>Bacteroidota</taxon>
        <taxon>Flavobacteriia</taxon>
        <taxon>Flavobacteriales</taxon>
        <taxon>Flavobacteriaceae</taxon>
        <taxon>Patiriisocius</taxon>
    </lineage>
</organism>
<comment type="caution">
    <text evidence="3">The sequence shown here is derived from an EMBL/GenBank/DDBJ whole genome shotgun (WGS) entry which is preliminary data.</text>
</comment>
<name>A0A5J4J036_9FLAO</name>
<accession>A0A5J4J036</accession>
<dbReference type="OrthoDB" id="673128at2"/>
<sequence>MESKIKFVLLIDDDKATNFYNLMMVSRHEQFSEVSSVTNGQDGLDYLVEAKSGKFKTPDLIFLDINMPGMNGWEFLTEFEKLGSEFTSKIKVIILSTSSDPDEVRKTLENYNAEDFISKPLSLPILNTVYETHF</sequence>
<proteinExistence type="predicted"/>
<evidence type="ECO:0000256" key="1">
    <source>
        <dbReference type="PROSITE-ProRule" id="PRU00169"/>
    </source>
</evidence>
<dbReference type="InterPro" id="IPR011006">
    <property type="entry name" value="CheY-like_superfamily"/>
</dbReference>
<dbReference type="InterPro" id="IPR052893">
    <property type="entry name" value="TCS_response_regulator"/>
</dbReference>
<dbReference type="PANTHER" id="PTHR44520:SF2">
    <property type="entry name" value="RESPONSE REGULATOR RCP1"/>
    <property type="match status" value="1"/>
</dbReference>
<feature type="modified residue" description="4-aspartylphosphate" evidence="1">
    <location>
        <position position="64"/>
    </location>
</feature>
<protein>
    <submittedName>
        <fullName evidence="3">Response regulator</fullName>
    </submittedName>
</protein>
<dbReference type="AlphaFoldDB" id="A0A5J4J036"/>
<dbReference type="RefSeq" id="WP_151673186.1">
    <property type="nucleotide sequence ID" value="NZ_BKCG01000002.1"/>
</dbReference>
<dbReference type="EMBL" id="BKCG01000002">
    <property type="protein sequence ID" value="GER59113.1"/>
    <property type="molecule type" value="Genomic_DNA"/>
</dbReference>